<dbReference type="PROSITE" id="PS50181">
    <property type="entry name" value="FBOX"/>
    <property type="match status" value="1"/>
</dbReference>
<dbReference type="AlphaFoldDB" id="A0A319ERB1"/>
<evidence type="ECO:0000259" key="1">
    <source>
        <dbReference type="PROSITE" id="PS50181"/>
    </source>
</evidence>
<organism evidence="2 3">
    <name type="scientific">Aspergillus sclerotiicarbonarius (strain CBS 121057 / IBT 28362)</name>
    <dbReference type="NCBI Taxonomy" id="1448318"/>
    <lineage>
        <taxon>Eukaryota</taxon>
        <taxon>Fungi</taxon>
        <taxon>Dikarya</taxon>
        <taxon>Ascomycota</taxon>
        <taxon>Pezizomycotina</taxon>
        <taxon>Eurotiomycetes</taxon>
        <taxon>Eurotiomycetidae</taxon>
        <taxon>Eurotiales</taxon>
        <taxon>Aspergillaceae</taxon>
        <taxon>Aspergillus</taxon>
        <taxon>Aspergillus subgen. Circumdati</taxon>
    </lineage>
</organism>
<evidence type="ECO:0000313" key="3">
    <source>
        <dbReference type="Proteomes" id="UP000248423"/>
    </source>
</evidence>
<sequence>MDLLPPTPITRLPNELLDLIISHLPNRDIKSLRSTCSHLSVLPLRLQRVFLSPNPSNIKVFRRIADHDNFRRDVVEIIWDDALLRTSCDEDYDDEGFLGEYNQWMVRACKKNLQDLNSRKSNDVDRPDHIARALQAVAAMQPIKAFWGQYALLFREEMKVLKSNADVDALAYGLKRFPSLKRITITPATHGYLFNPLYETPMIRSFPYGFNYPIPYGWPKREDDTFDKDSDKEKHWRGCRVVMRLLAQETAHHVTELVITDHQLGRGIDCNIFRDPCEQYDNLVCLLRKPGFSRLDLSLAANAIDQEHHYGWSAFFNGSLRYALAQAMGLEHVSLSVALSYLEPGAKVGNQPIERCMSLNAIFPVENWPKLRHFGLSGFVVTTEDVVSLFKRLPETIRSVELRSLHFLGEDENWWKLLTAIRDELDWRTRGLATGPKLVICPDTYRDRWPGRAIWIEDEVSEFLYGDGPNPFSELGAVRFVGVERDVFDPEYERPHTTVSNLQRLGITKKDERPLCELEM</sequence>
<accession>A0A319ERB1</accession>
<keyword evidence="3" id="KW-1185">Reference proteome</keyword>
<dbReference type="InterPro" id="IPR036047">
    <property type="entry name" value="F-box-like_dom_sf"/>
</dbReference>
<dbReference type="SUPFAM" id="SSF81383">
    <property type="entry name" value="F-box domain"/>
    <property type="match status" value="1"/>
</dbReference>
<evidence type="ECO:0000313" key="2">
    <source>
        <dbReference type="EMBL" id="PYI09468.1"/>
    </source>
</evidence>
<proteinExistence type="predicted"/>
<protein>
    <recommendedName>
        <fullName evidence="1">F-box domain-containing protein</fullName>
    </recommendedName>
</protein>
<gene>
    <name evidence="2" type="ORF">BO78DRAFT_438098</name>
</gene>
<reference evidence="2 3" key="1">
    <citation type="submission" date="2018-02" db="EMBL/GenBank/DDBJ databases">
        <title>The genomes of Aspergillus section Nigri reveals drivers in fungal speciation.</title>
        <authorList>
            <consortium name="DOE Joint Genome Institute"/>
            <person name="Vesth T.C."/>
            <person name="Nybo J."/>
            <person name="Theobald S."/>
            <person name="Brandl J."/>
            <person name="Frisvad J.C."/>
            <person name="Nielsen K.F."/>
            <person name="Lyhne E.K."/>
            <person name="Kogle M.E."/>
            <person name="Kuo A."/>
            <person name="Riley R."/>
            <person name="Clum A."/>
            <person name="Nolan M."/>
            <person name="Lipzen A."/>
            <person name="Salamov A."/>
            <person name="Henrissat B."/>
            <person name="Wiebenga A."/>
            <person name="De vries R.P."/>
            <person name="Grigoriev I.V."/>
            <person name="Mortensen U.H."/>
            <person name="Andersen M.R."/>
            <person name="Baker S.E."/>
        </authorList>
    </citation>
    <scope>NUCLEOTIDE SEQUENCE [LARGE SCALE GENOMIC DNA]</scope>
    <source>
        <strain evidence="2 3">CBS 121057</strain>
    </source>
</reference>
<dbReference type="EMBL" id="KZ826327">
    <property type="protein sequence ID" value="PYI09468.1"/>
    <property type="molecule type" value="Genomic_DNA"/>
</dbReference>
<dbReference type="Proteomes" id="UP000248423">
    <property type="component" value="Unassembled WGS sequence"/>
</dbReference>
<dbReference type="STRING" id="1448318.A0A319ERB1"/>
<dbReference type="OrthoDB" id="5422579at2759"/>
<name>A0A319ERB1_ASPSB</name>
<dbReference type="VEuPathDB" id="FungiDB:BO78DRAFT_438098"/>
<feature type="domain" description="F-box" evidence="1">
    <location>
        <begin position="6"/>
        <end position="53"/>
    </location>
</feature>
<dbReference type="InterPro" id="IPR001810">
    <property type="entry name" value="F-box_dom"/>
</dbReference>
<dbReference type="Pfam" id="PF00646">
    <property type="entry name" value="F-box"/>
    <property type="match status" value="1"/>
</dbReference>